<keyword evidence="2" id="KW-1133">Transmembrane helix</keyword>
<accession>A0AA36JNV7</accession>
<feature type="transmembrane region" description="Helical" evidence="2">
    <location>
        <begin position="610"/>
        <end position="628"/>
    </location>
</feature>
<name>A0AA36JNV7_9DINO</name>
<gene>
    <name evidence="4" type="ORF">EVOR1521_LOCUS29904</name>
</gene>
<sequence length="953" mass="106107">MGLAVLVLALLTSADADNICEDERPLKCVRFGEQCEALSACGEWSADCNDCDPNITDSDWREVDHKWIKFLRGNGCHTLDSNCLATTSVDHTLLYANQAHCEVLVKAEAGLEFTRFHTEDNWDEVELVSLTDGQVLWTGSGRLGAFALPVVLETTTAFMWKTDATTQSKGWKACSGCPDAAQDTPDGQCQCVVAKGLETSCVDYNYTLRLAGLDFPWLTNCSTFDPKCRTCRCLSTTGKNKLQVRLIIRGMFQWMSHLVLWVAVAAPLPVALYLIITCLLAASDLCNVDRDSCREAVLRWTAWTSHVLRNGCCRGQDPCGRISGFWYLACVQCFWVWFQFKLWTEPQHGVTGLDLLAPMILWLFFCLSSGMIWYWHKLALKNASEEQDMETWVGGCRCFVCCCCFCNPLGCCFPMEVTDAHSAPPTLDAEKGQSPGQQSMESPEGTDSMLTIGKSQIGQLFKGLFSEEDKQKHSERFERLAHVSEEVDADSPYLMIWLWRIFLGGSPVHFKGSLVLVALHLTFWALVLAATSWAYENTFYSRARTMEDVYLEALGPGYKAPPSLHDPRVTLIADDGSILQGPRIVAGKRLYDAIHRFVPVVRNFTSSMRILPACLVVHYWCLALSVLIHAHFSRQRLRAWLGNYGPRGQWKHLEGYAEQPEYVKLSARPLSEDTDPGVKVAGFEIYPKKAALPKTSDTILQVGVATSTVLLCALALCCKVYMPLVETTEVSSSHQEASLLGAVAPAKMPESWGTRHLWLVYLLTWLPLIPYRMINGLFLSAEFAHLIRKATRHFDATSEEASPDGRQLGIIEWKVGDMCRDWFLLLPCGLLVDCLSVLTGLIATCRLIFVWQAHDFAPVLVANCLTLLVLVVLQLKPVVDWNGFLLWYHSTKDNIHPVLFICLSRGVLNFKVLGLALTPAYFVGLAVSVGISAGTAAARQFSGDFVQVLTSSK</sequence>
<feature type="transmembrane region" description="Helical" evidence="2">
    <location>
        <begin position="514"/>
        <end position="535"/>
    </location>
</feature>
<feature type="transmembrane region" description="Helical" evidence="2">
    <location>
        <begin position="355"/>
        <end position="375"/>
    </location>
</feature>
<evidence type="ECO:0000313" key="5">
    <source>
        <dbReference type="Proteomes" id="UP001178507"/>
    </source>
</evidence>
<feature type="transmembrane region" description="Helical" evidence="2">
    <location>
        <begin position="757"/>
        <end position="774"/>
    </location>
</feature>
<feature type="transmembrane region" description="Helical" evidence="2">
    <location>
        <begin position="856"/>
        <end position="875"/>
    </location>
</feature>
<feature type="transmembrane region" description="Helical" evidence="2">
    <location>
        <begin position="822"/>
        <end position="849"/>
    </location>
</feature>
<dbReference type="Proteomes" id="UP001178507">
    <property type="component" value="Unassembled WGS sequence"/>
</dbReference>
<feature type="signal peptide" evidence="3">
    <location>
        <begin position="1"/>
        <end position="16"/>
    </location>
</feature>
<feature type="chain" id="PRO_5041470855" evidence="3">
    <location>
        <begin position="17"/>
        <end position="953"/>
    </location>
</feature>
<dbReference type="AlphaFoldDB" id="A0AA36JNV7"/>
<organism evidence="4 5">
    <name type="scientific">Effrenium voratum</name>
    <dbReference type="NCBI Taxonomy" id="2562239"/>
    <lineage>
        <taxon>Eukaryota</taxon>
        <taxon>Sar</taxon>
        <taxon>Alveolata</taxon>
        <taxon>Dinophyceae</taxon>
        <taxon>Suessiales</taxon>
        <taxon>Symbiodiniaceae</taxon>
        <taxon>Effrenium</taxon>
    </lineage>
</organism>
<evidence type="ECO:0000256" key="1">
    <source>
        <dbReference type="SAM" id="MobiDB-lite"/>
    </source>
</evidence>
<keyword evidence="2" id="KW-0812">Transmembrane</keyword>
<proteinExistence type="predicted"/>
<feature type="transmembrane region" description="Helical" evidence="2">
    <location>
        <begin position="920"/>
        <end position="938"/>
    </location>
</feature>
<dbReference type="EMBL" id="CAUJNA010003724">
    <property type="protein sequence ID" value="CAJ1408511.1"/>
    <property type="molecule type" value="Genomic_DNA"/>
</dbReference>
<comment type="caution">
    <text evidence="4">The sequence shown here is derived from an EMBL/GenBank/DDBJ whole genome shotgun (WGS) entry which is preliminary data.</text>
</comment>
<reference evidence="4" key="1">
    <citation type="submission" date="2023-08" db="EMBL/GenBank/DDBJ databases">
        <authorList>
            <person name="Chen Y."/>
            <person name="Shah S."/>
            <person name="Dougan E. K."/>
            <person name="Thang M."/>
            <person name="Chan C."/>
        </authorList>
    </citation>
    <scope>NUCLEOTIDE SEQUENCE</scope>
</reference>
<evidence type="ECO:0000256" key="3">
    <source>
        <dbReference type="SAM" id="SignalP"/>
    </source>
</evidence>
<feature type="region of interest" description="Disordered" evidence="1">
    <location>
        <begin position="424"/>
        <end position="446"/>
    </location>
</feature>
<protein>
    <submittedName>
        <fullName evidence="4">Uncharacterized protein</fullName>
    </submittedName>
</protein>
<feature type="transmembrane region" description="Helical" evidence="2">
    <location>
        <begin position="324"/>
        <end position="343"/>
    </location>
</feature>
<keyword evidence="5" id="KW-1185">Reference proteome</keyword>
<evidence type="ECO:0000313" key="4">
    <source>
        <dbReference type="EMBL" id="CAJ1408511.1"/>
    </source>
</evidence>
<evidence type="ECO:0000256" key="2">
    <source>
        <dbReference type="SAM" id="Phobius"/>
    </source>
</evidence>
<keyword evidence="3" id="KW-0732">Signal</keyword>
<feature type="transmembrane region" description="Helical" evidence="2">
    <location>
        <begin position="258"/>
        <end position="282"/>
    </location>
</feature>
<keyword evidence="2" id="KW-0472">Membrane</keyword>